<feature type="transmembrane region" description="Helical" evidence="10">
    <location>
        <begin position="333"/>
        <end position="354"/>
    </location>
</feature>
<dbReference type="InterPro" id="IPR036259">
    <property type="entry name" value="MFS_trans_sf"/>
</dbReference>
<dbReference type="GO" id="GO:0005886">
    <property type="term" value="C:plasma membrane"/>
    <property type="evidence" value="ECO:0007669"/>
    <property type="project" value="UniProtKB-SubCell"/>
</dbReference>
<comment type="caution">
    <text evidence="12">The sequence shown here is derived from an EMBL/GenBank/DDBJ whole genome shotgun (WGS) entry which is preliminary data.</text>
</comment>
<sequence length="493" mass="53884">MILGNKKDMDHAFFGQPKGLAALVGTEFWERFSYYGMRAILLYYIVATVAKGGLGLSQTTGLSIMAIYGSLVYLASVVGGYVSDRILGSRRTVLYGGILIMFGHISLSIPSAGIVGLFASITFITLGTGLLKPNISDMVGKLYKPDDLRRESAFTIFVFVTNFGAFISPLVCGRVSSSYNYHVGFSLAAIGMFFGLLFYYFGGNKTLGEDGAKPSDPLLDGEGKKVTFIIIAGLIVFAGILAVMKQMNVLTIDNFVSLLSVVAIVTPIIYFVIMLRSKKVTPDEHKKVLAYIPLFIGAVIFWGIEESGSSVLAIFAAEQTNNHLGWLNIDPSWYQSLNPLFIMLYTPLFVLLWSKLGKRQPRTPKKFAYGLFFSGLSFLLMVIPIFLFGTSAKINPLWLVGSWAIIEIGEMLISPIGLSVTTRLAPKAFGAQMLSMWFLADAAGQAVNSQIARFYTPGNEIAYYGTIGLVAIVASVVLLFFVKPIIKLMENVE</sequence>
<dbReference type="GO" id="GO:0071916">
    <property type="term" value="F:dipeptide transmembrane transporter activity"/>
    <property type="evidence" value="ECO:0007669"/>
    <property type="project" value="UniProtKB-ARBA"/>
</dbReference>
<protein>
    <recommendedName>
        <fullName evidence="9">Di-/tripeptide transporter</fullName>
    </recommendedName>
</protein>
<proteinExistence type="inferred from homology"/>
<comment type="subcellular location">
    <subcellularLocation>
        <location evidence="1">Cell membrane</location>
        <topology evidence="1">Multi-pass membrane protein</topology>
    </subcellularLocation>
</comment>
<dbReference type="FunFam" id="1.20.1250.20:FF:000017">
    <property type="entry name" value="Dipeptide and tripeptide permease A"/>
    <property type="match status" value="1"/>
</dbReference>
<gene>
    <name evidence="12" type="ORF">DID87_03420</name>
</gene>
<evidence type="ECO:0000256" key="6">
    <source>
        <dbReference type="ARBA" id="ARBA00022989"/>
    </source>
</evidence>
<dbReference type="SUPFAM" id="SSF103473">
    <property type="entry name" value="MFS general substrate transporter"/>
    <property type="match status" value="1"/>
</dbReference>
<reference evidence="12 13" key="1">
    <citation type="submission" date="2018-05" db="EMBL/GenBank/DDBJ databases">
        <title>Lactobacillus sanfranciscensis Ah4 draft denome sequence.</title>
        <authorList>
            <person name="Zhang G."/>
        </authorList>
    </citation>
    <scope>NUCLEOTIDE SEQUENCE [LARGE SCALE GENOMIC DNA]</scope>
    <source>
        <strain evidence="12 13">Ah4</strain>
    </source>
</reference>
<dbReference type="Proteomes" id="UP000313312">
    <property type="component" value="Unassembled WGS sequence"/>
</dbReference>
<evidence type="ECO:0000256" key="3">
    <source>
        <dbReference type="ARBA" id="ARBA00022448"/>
    </source>
</evidence>
<feature type="transmembrane region" description="Helical" evidence="10">
    <location>
        <begin position="183"/>
        <end position="202"/>
    </location>
</feature>
<keyword evidence="5 10" id="KW-0812">Transmembrane</keyword>
<dbReference type="GO" id="GO:0015333">
    <property type="term" value="F:peptide:proton symporter activity"/>
    <property type="evidence" value="ECO:0007669"/>
    <property type="project" value="UniProtKB-ARBA"/>
</dbReference>
<evidence type="ECO:0000256" key="1">
    <source>
        <dbReference type="ARBA" id="ARBA00004651"/>
    </source>
</evidence>
<feature type="transmembrane region" description="Helical" evidence="10">
    <location>
        <begin position="152"/>
        <end position="171"/>
    </location>
</feature>
<dbReference type="Gene3D" id="1.20.1250.20">
    <property type="entry name" value="MFS general substrate transporter like domains"/>
    <property type="match status" value="1"/>
</dbReference>
<dbReference type="CDD" id="cd17346">
    <property type="entry name" value="MFS_DtpA_like"/>
    <property type="match status" value="1"/>
</dbReference>
<feature type="transmembrane region" description="Helical" evidence="10">
    <location>
        <begin position="39"/>
        <end position="56"/>
    </location>
</feature>
<dbReference type="PANTHER" id="PTHR23517">
    <property type="entry name" value="RESISTANCE PROTEIN MDTM, PUTATIVE-RELATED-RELATED"/>
    <property type="match status" value="1"/>
</dbReference>
<dbReference type="InterPro" id="IPR050171">
    <property type="entry name" value="MFS_Transporters"/>
</dbReference>
<dbReference type="PROSITE" id="PS50850">
    <property type="entry name" value="MFS"/>
    <property type="match status" value="1"/>
</dbReference>
<dbReference type="EMBL" id="QFCR01000008">
    <property type="protein sequence ID" value="TNK90489.1"/>
    <property type="molecule type" value="Genomic_DNA"/>
</dbReference>
<dbReference type="AlphaFoldDB" id="A0A5C4TKD1"/>
<feature type="domain" description="Major facilitator superfamily (MFS) profile" evidence="11">
    <location>
        <begin position="1"/>
        <end position="207"/>
    </location>
</feature>
<keyword evidence="3" id="KW-0813">Transport</keyword>
<keyword evidence="4" id="KW-1003">Cell membrane</keyword>
<comment type="similarity">
    <text evidence="2">Belongs to the major facilitator superfamily. Proton-dependent oligopeptide transporter (POT/PTR) (TC 2.A.17) family.</text>
</comment>
<evidence type="ECO:0000256" key="9">
    <source>
        <dbReference type="ARBA" id="ARBA00069644"/>
    </source>
</evidence>
<evidence type="ECO:0000256" key="2">
    <source>
        <dbReference type="ARBA" id="ARBA00005982"/>
    </source>
</evidence>
<evidence type="ECO:0000256" key="5">
    <source>
        <dbReference type="ARBA" id="ARBA00022692"/>
    </source>
</evidence>
<organism evidence="12 13">
    <name type="scientific">Fructilactobacillus sanfranciscensis</name>
    <name type="common">Lactobacillus sanfranciscensis</name>
    <dbReference type="NCBI Taxonomy" id="1625"/>
    <lineage>
        <taxon>Bacteria</taxon>
        <taxon>Bacillati</taxon>
        <taxon>Bacillota</taxon>
        <taxon>Bacilli</taxon>
        <taxon>Lactobacillales</taxon>
        <taxon>Lactobacillaceae</taxon>
        <taxon>Fructilactobacillus</taxon>
    </lineage>
</organism>
<name>A0A5C4TKD1_FRUSA</name>
<feature type="transmembrane region" description="Helical" evidence="10">
    <location>
        <begin position="400"/>
        <end position="422"/>
    </location>
</feature>
<evidence type="ECO:0000313" key="12">
    <source>
        <dbReference type="EMBL" id="TNK90489.1"/>
    </source>
</evidence>
<keyword evidence="6 10" id="KW-1133">Transmembrane helix</keyword>
<dbReference type="NCBIfam" id="TIGR00924">
    <property type="entry name" value="yjdL_sub1_fam"/>
    <property type="match status" value="1"/>
</dbReference>
<keyword evidence="7 10" id="KW-0472">Membrane</keyword>
<feature type="transmembrane region" description="Helical" evidence="10">
    <location>
        <begin position="366"/>
        <end position="388"/>
    </location>
</feature>
<feature type="transmembrane region" description="Helical" evidence="10">
    <location>
        <begin position="434"/>
        <end position="455"/>
    </location>
</feature>
<feature type="transmembrane region" description="Helical" evidence="10">
    <location>
        <begin position="288"/>
        <end position="304"/>
    </location>
</feature>
<dbReference type="InterPro" id="IPR020846">
    <property type="entry name" value="MFS_dom"/>
</dbReference>
<dbReference type="GO" id="GO:0035443">
    <property type="term" value="P:tripeptide transmembrane transport"/>
    <property type="evidence" value="ECO:0007669"/>
    <property type="project" value="UniProtKB-ARBA"/>
</dbReference>
<feature type="transmembrane region" description="Helical" evidence="10">
    <location>
        <begin position="223"/>
        <end position="243"/>
    </location>
</feature>
<dbReference type="Pfam" id="PF00854">
    <property type="entry name" value="PTR2"/>
    <property type="match status" value="1"/>
</dbReference>
<dbReference type="InterPro" id="IPR018456">
    <property type="entry name" value="PTR2_symporter_CS"/>
</dbReference>
<dbReference type="PROSITE" id="PS01022">
    <property type="entry name" value="PTR2_1"/>
    <property type="match status" value="1"/>
</dbReference>
<feature type="transmembrane region" description="Helical" evidence="10">
    <location>
        <begin position="255"/>
        <end position="276"/>
    </location>
</feature>
<evidence type="ECO:0000256" key="4">
    <source>
        <dbReference type="ARBA" id="ARBA00022475"/>
    </source>
</evidence>
<dbReference type="GO" id="GO:0042937">
    <property type="term" value="F:tripeptide transmembrane transporter activity"/>
    <property type="evidence" value="ECO:0007669"/>
    <property type="project" value="UniProtKB-ARBA"/>
</dbReference>
<feature type="transmembrane region" description="Helical" evidence="10">
    <location>
        <begin position="115"/>
        <end position="131"/>
    </location>
</feature>
<evidence type="ECO:0000313" key="13">
    <source>
        <dbReference type="Proteomes" id="UP000313312"/>
    </source>
</evidence>
<dbReference type="RefSeq" id="WP_139562934.1">
    <property type="nucleotide sequence ID" value="NZ_QFCR01000008.1"/>
</dbReference>
<evidence type="ECO:0000256" key="8">
    <source>
        <dbReference type="ARBA" id="ARBA00059575"/>
    </source>
</evidence>
<evidence type="ECO:0000256" key="10">
    <source>
        <dbReference type="SAM" id="Phobius"/>
    </source>
</evidence>
<dbReference type="InterPro" id="IPR005279">
    <property type="entry name" value="Dipep/tripep_permease"/>
</dbReference>
<evidence type="ECO:0000259" key="11">
    <source>
        <dbReference type="PROSITE" id="PS50850"/>
    </source>
</evidence>
<evidence type="ECO:0000256" key="7">
    <source>
        <dbReference type="ARBA" id="ARBA00023136"/>
    </source>
</evidence>
<feature type="transmembrane region" description="Helical" evidence="10">
    <location>
        <begin position="93"/>
        <end position="109"/>
    </location>
</feature>
<dbReference type="InterPro" id="IPR000109">
    <property type="entry name" value="POT_fam"/>
</dbReference>
<dbReference type="PANTHER" id="PTHR23517:SF15">
    <property type="entry name" value="PROTON-DEPENDENT OLIGOPEPTIDE FAMILY TRANSPORT PROTEIN"/>
    <property type="match status" value="1"/>
</dbReference>
<accession>A0A5C4TKD1</accession>
<comment type="function">
    <text evidence="8">Proton-dependent uptake of di- or tri-peptides.</text>
</comment>
<feature type="transmembrane region" description="Helical" evidence="10">
    <location>
        <begin position="62"/>
        <end position="81"/>
    </location>
</feature>
<feature type="transmembrane region" description="Helical" evidence="10">
    <location>
        <begin position="461"/>
        <end position="482"/>
    </location>
</feature>